<gene>
    <name evidence="2" type="ORF">ACIA8P_22295</name>
</gene>
<protein>
    <recommendedName>
        <fullName evidence="4">Bacterial Ig-like domain-containing protein</fullName>
    </recommendedName>
</protein>
<evidence type="ECO:0000256" key="1">
    <source>
        <dbReference type="SAM" id="SignalP"/>
    </source>
</evidence>
<reference evidence="2 3" key="1">
    <citation type="submission" date="2024-10" db="EMBL/GenBank/DDBJ databases">
        <title>The Natural Products Discovery Center: Release of the First 8490 Sequenced Strains for Exploring Actinobacteria Biosynthetic Diversity.</title>
        <authorList>
            <person name="Kalkreuter E."/>
            <person name="Kautsar S.A."/>
            <person name="Yang D."/>
            <person name="Bader C.D."/>
            <person name="Teijaro C.N."/>
            <person name="Fluegel L."/>
            <person name="Davis C.M."/>
            <person name="Simpson J.R."/>
            <person name="Lauterbach L."/>
            <person name="Steele A.D."/>
            <person name="Gui C."/>
            <person name="Meng S."/>
            <person name="Li G."/>
            <person name="Viehrig K."/>
            <person name="Ye F."/>
            <person name="Su P."/>
            <person name="Kiefer A.F."/>
            <person name="Nichols A."/>
            <person name="Cepeda A.J."/>
            <person name="Yan W."/>
            <person name="Fan B."/>
            <person name="Jiang Y."/>
            <person name="Adhikari A."/>
            <person name="Zheng C.-J."/>
            <person name="Schuster L."/>
            <person name="Cowan T.M."/>
            <person name="Smanski M.J."/>
            <person name="Chevrette M.G."/>
            <person name="De Carvalho L.P.S."/>
            <person name="Shen B."/>
        </authorList>
    </citation>
    <scope>NUCLEOTIDE SEQUENCE [LARGE SCALE GENOMIC DNA]</scope>
    <source>
        <strain evidence="2 3">NPDC051599</strain>
    </source>
</reference>
<sequence>MNPAGRTTAAASAAVVFTTAGGLLTAVAAPASTGTHVVEAASVDVYGRVRPAARLSFQVG</sequence>
<dbReference type="RefSeq" id="WP_398658010.1">
    <property type="nucleotide sequence ID" value="NZ_JBITDC010000007.1"/>
</dbReference>
<evidence type="ECO:0000313" key="2">
    <source>
        <dbReference type="EMBL" id="MFI5677365.1"/>
    </source>
</evidence>
<evidence type="ECO:0000313" key="3">
    <source>
        <dbReference type="Proteomes" id="UP001612415"/>
    </source>
</evidence>
<feature type="signal peptide" evidence="1">
    <location>
        <begin position="1"/>
        <end position="28"/>
    </location>
</feature>
<proteinExistence type="predicted"/>
<accession>A0ABW7Y5F1</accession>
<keyword evidence="3" id="KW-1185">Reference proteome</keyword>
<dbReference type="EMBL" id="JBITDC010000007">
    <property type="protein sequence ID" value="MFI5677365.1"/>
    <property type="molecule type" value="Genomic_DNA"/>
</dbReference>
<keyword evidence="1" id="KW-0732">Signal</keyword>
<name>A0ABW7Y5F1_STRCE</name>
<organism evidence="2 3">
    <name type="scientific">Streptomyces cellulosae</name>
    <dbReference type="NCBI Taxonomy" id="1968"/>
    <lineage>
        <taxon>Bacteria</taxon>
        <taxon>Bacillati</taxon>
        <taxon>Actinomycetota</taxon>
        <taxon>Actinomycetes</taxon>
        <taxon>Kitasatosporales</taxon>
        <taxon>Streptomycetaceae</taxon>
        <taxon>Streptomyces</taxon>
    </lineage>
</organism>
<evidence type="ECO:0008006" key="4">
    <source>
        <dbReference type="Google" id="ProtNLM"/>
    </source>
</evidence>
<dbReference type="Proteomes" id="UP001612415">
    <property type="component" value="Unassembled WGS sequence"/>
</dbReference>
<comment type="caution">
    <text evidence="2">The sequence shown here is derived from an EMBL/GenBank/DDBJ whole genome shotgun (WGS) entry which is preliminary data.</text>
</comment>
<feature type="chain" id="PRO_5045420444" description="Bacterial Ig-like domain-containing protein" evidence="1">
    <location>
        <begin position="29"/>
        <end position="60"/>
    </location>
</feature>